<protein>
    <recommendedName>
        <fullName evidence="2">CCHC-type domain-containing protein</fullName>
    </recommendedName>
</protein>
<accession>A0A4Y2NHA2</accession>
<dbReference type="Pfam" id="PF00098">
    <property type="entry name" value="zf-CCHC"/>
    <property type="match status" value="1"/>
</dbReference>
<keyword evidence="4" id="KW-1185">Reference proteome</keyword>
<evidence type="ECO:0000313" key="3">
    <source>
        <dbReference type="EMBL" id="GBN37457.1"/>
    </source>
</evidence>
<sequence>MRMKAMQATANAFTKSLDIVMKQLESMNARLDKIDKINNRDWKQRPPLPIKGTARTCFNCGRLGHIASIGEERGRNRQWNENGNGQNFSNGRRPNRRQNINRNSPN</sequence>
<dbReference type="GO" id="GO:0008270">
    <property type="term" value="F:zinc ion binding"/>
    <property type="evidence" value="ECO:0007669"/>
    <property type="project" value="InterPro"/>
</dbReference>
<feature type="compositionally biased region" description="Low complexity" evidence="1">
    <location>
        <begin position="97"/>
        <end position="106"/>
    </location>
</feature>
<dbReference type="GO" id="GO:0003676">
    <property type="term" value="F:nucleic acid binding"/>
    <property type="evidence" value="ECO:0007669"/>
    <property type="project" value="InterPro"/>
</dbReference>
<comment type="caution">
    <text evidence="3">The sequence shown here is derived from an EMBL/GenBank/DDBJ whole genome shotgun (WGS) entry which is preliminary data.</text>
</comment>
<proteinExistence type="predicted"/>
<dbReference type="Proteomes" id="UP000499080">
    <property type="component" value="Unassembled WGS sequence"/>
</dbReference>
<reference evidence="3 4" key="1">
    <citation type="journal article" date="2019" name="Sci. Rep.">
        <title>Orb-weaving spider Araneus ventricosus genome elucidates the spidroin gene catalogue.</title>
        <authorList>
            <person name="Kono N."/>
            <person name="Nakamura H."/>
            <person name="Ohtoshi R."/>
            <person name="Moran D.A.P."/>
            <person name="Shinohara A."/>
            <person name="Yoshida Y."/>
            <person name="Fujiwara M."/>
            <person name="Mori M."/>
            <person name="Tomita M."/>
            <person name="Arakawa K."/>
        </authorList>
    </citation>
    <scope>NUCLEOTIDE SEQUENCE [LARGE SCALE GENOMIC DNA]</scope>
</reference>
<organism evidence="3 4">
    <name type="scientific">Araneus ventricosus</name>
    <name type="common">Orbweaver spider</name>
    <name type="synonym">Epeira ventricosa</name>
    <dbReference type="NCBI Taxonomy" id="182803"/>
    <lineage>
        <taxon>Eukaryota</taxon>
        <taxon>Metazoa</taxon>
        <taxon>Ecdysozoa</taxon>
        <taxon>Arthropoda</taxon>
        <taxon>Chelicerata</taxon>
        <taxon>Arachnida</taxon>
        <taxon>Araneae</taxon>
        <taxon>Araneomorphae</taxon>
        <taxon>Entelegynae</taxon>
        <taxon>Araneoidea</taxon>
        <taxon>Araneidae</taxon>
        <taxon>Araneus</taxon>
    </lineage>
</organism>
<gene>
    <name evidence="3" type="ORF">AVEN_88084_1</name>
</gene>
<evidence type="ECO:0000256" key="1">
    <source>
        <dbReference type="SAM" id="MobiDB-lite"/>
    </source>
</evidence>
<feature type="compositionally biased region" description="Polar residues" evidence="1">
    <location>
        <begin position="77"/>
        <end position="89"/>
    </location>
</feature>
<dbReference type="AlphaFoldDB" id="A0A4Y2NHA2"/>
<feature type="region of interest" description="Disordered" evidence="1">
    <location>
        <begin position="74"/>
        <end position="106"/>
    </location>
</feature>
<dbReference type="InterPro" id="IPR001878">
    <property type="entry name" value="Znf_CCHC"/>
</dbReference>
<feature type="domain" description="CCHC-type" evidence="2">
    <location>
        <begin position="55"/>
        <end position="68"/>
    </location>
</feature>
<name>A0A4Y2NHA2_ARAVE</name>
<evidence type="ECO:0000259" key="2">
    <source>
        <dbReference type="Pfam" id="PF00098"/>
    </source>
</evidence>
<evidence type="ECO:0000313" key="4">
    <source>
        <dbReference type="Proteomes" id="UP000499080"/>
    </source>
</evidence>
<dbReference type="EMBL" id="BGPR01009022">
    <property type="protein sequence ID" value="GBN37457.1"/>
    <property type="molecule type" value="Genomic_DNA"/>
</dbReference>